<name>A0A2K8ST96_9NOSO</name>
<evidence type="ECO:0000313" key="2">
    <source>
        <dbReference type="Proteomes" id="UP000232003"/>
    </source>
</evidence>
<protein>
    <recommendedName>
        <fullName evidence="3">Transposase</fullName>
    </recommendedName>
</protein>
<dbReference type="AlphaFoldDB" id="A0A2K8ST96"/>
<keyword evidence="2" id="KW-1185">Reference proteome</keyword>
<proteinExistence type="predicted"/>
<dbReference type="KEGG" id="nfl:COO91_04600"/>
<reference evidence="1 2" key="1">
    <citation type="submission" date="2017-11" db="EMBL/GenBank/DDBJ databases">
        <title>Complete genome of a free-living desiccation-tolerant cyanobacterium and its photosynthetic adaptation to extreme terrestrial habitat.</title>
        <authorList>
            <person name="Shang J."/>
        </authorList>
    </citation>
    <scope>NUCLEOTIDE SEQUENCE [LARGE SCALE GENOMIC DNA]</scope>
    <source>
        <strain evidence="1 2">CCNUN1</strain>
    </source>
</reference>
<organism evidence="1 2">
    <name type="scientific">Nostoc flagelliforme CCNUN1</name>
    <dbReference type="NCBI Taxonomy" id="2038116"/>
    <lineage>
        <taxon>Bacteria</taxon>
        <taxon>Bacillati</taxon>
        <taxon>Cyanobacteriota</taxon>
        <taxon>Cyanophyceae</taxon>
        <taxon>Nostocales</taxon>
        <taxon>Nostocaceae</taxon>
        <taxon>Nostoc</taxon>
    </lineage>
</organism>
<evidence type="ECO:0000313" key="1">
    <source>
        <dbReference type="EMBL" id="AUB38628.1"/>
    </source>
</evidence>
<dbReference type="Proteomes" id="UP000232003">
    <property type="component" value="Chromosome"/>
</dbReference>
<sequence length="63" mass="7566">MNLKARKQRMDAIRRHINNFIATEEQLLEHRFSNKTQGWKTRFLGHFNHHFLLAPKKNSSFSS</sequence>
<gene>
    <name evidence="1" type="ORF">COO91_04600</name>
</gene>
<accession>A0A2K8ST96</accession>
<evidence type="ECO:0008006" key="3">
    <source>
        <dbReference type="Google" id="ProtNLM"/>
    </source>
</evidence>
<dbReference type="EMBL" id="CP024785">
    <property type="protein sequence ID" value="AUB38628.1"/>
    <property type="molecule type" value="Genomic_DNA"/>
</dbReference>